<dbReference type="Pfam" id="PF23212">
    <property type="entry name" value="DUF7064"/>
    <property type="match status" value="1"/>
</dbReference>
<evidence type="ECO:0000313" key="3">
    <source>
        <dbReference type="EMBL" id="CAB4559708.1"/>
    </source>
</evidence>
<evidence type="ECO:0000259" key="2">
    <source>
        <dbReference type="Pfam" id="PF23213"/>
    </source>
</evidence>
<dbReference type="InterPro" id="IPR055492">
    <property type="entry name" value="DUF7064"/>
</dbReference>
<gene>
    <name evidence="3" type="ORF">UFOPK1493_01689</name>
</gene>
<name>A0A6J6DE09_9ZZZZ</name>
<proteinExistence type="predicted"/>
<sequence>MGVRLDPSDEYMHELGPESNFNESMYINCFDPDQQVGGWFRIGNRANEGYAEMTVCLYLPPADGAEGRSVGFMYKRPAIDNNDAFDAGGLTWTIVTPFEELKIAYTGKVVLLDEPEQMANPKEAFTNNPYAECEVRLTFTGQGRPSMFGGEPDTPHETPGEEFAKGHYEQLVEAHGTIRVGDREWEIRGCGLRDHSWGPRYWQAPWYYRWLTANVDRDFGFMASRVAKKDGPGTRGGFVWEQGKMHYCDDVSITTETRGEESYHDRITGVLRSSRSDREWKFTGEVMDLIPLRNRRQDPDGNWLMTRISEGMTKWTVESGPYEGKVGYGLSEYLDQIIDGQPVGIDE</sequence>
<accession>A0A6J6DE09</accession>
<organism evidence="3">
    <name type="scientific">freshwater metagenome</name>
    <dbReference type="NCBI Taxonomy" id="449393"/>
    <lineage>
        <taxon>unclassified sequences</taxon>
        <taxon>metagenomes</taxon>
        <taxon>ecological metagenomes</taxon>
    </lineage>
</organism>
<feature type="domain" description="DUF7065" evidence="2">
    <location>
        <begin position="160"/>
        <end position="200"/>
    </location>
</feature>
<protein>
    <submittedName>
        <fullName evidence="3">Unannotated protein</fullName>
    </submittedName>
</protein>
<reference evidence="3" key="1">
    <citation type="submission" date="2020-05" db="EMBL/GenBank/DDBJ databases">
        <authorList>
            <person name="Chiriac C."/>
            <person name="Salcher M."/>
            <person name="Ghai R."/>
            <person name="Kavagutti S V."/>
        </authorList>
    </citation>
    <scope>NUCLEOTIDE SEQUENCE</scope>
</reference>
<feature type="domain" description="DUF7065" evidence="2">
    <location>
        <begin position="11"/>
        <end position="105"/>
    </location>
</feature>
<dbReference type="InterPro" id="IPR055493">
    <property type="entry name" value="DUF7065"/>
</dbReference>
<evidence type="ECO:0000259" key="1">
    <source>
        <dbReference type="Pfam" id="PF23212"/>
    </source>
</evidence>
<dbReference type="Pfam" id="PF23213">
    <property type="entry name" value="DUF7065"/>
    <property type="match status" value="2"/>
</dbReference>
<feature type="domain" description="DUF7064" evidence="1">
    <location>
        <begin position="201"/>
        <end position="336"/>
    </location>
</feature>
<dbReference type="AlphaFoldDB" id="A0A6J6DE09"/>
<dbReference type="EMBL" id="CAEZSR010000054">
    <property type="protein sequence ID" value="CAB4559708.1"/>
    <property type="molecule type" value="Genomic_DNA"/>
</dbReference>
<dbReference type="SUPFAM" id="SSF159245">
    <property type="entry name" value="AttH-like"/>
    <property type="match status" value="1"/>
</dbReference>